<feature type="domain" description="Cadherin" evidence="17">
    <location>
        <begin position="868"/>
        <end position="973"/>
    </location>
</feature>
<dbReference type="EnsemblMetazoa" id="XM_003241627.4">
    <property type="protein sequence ID" value="XP_003241675.1"/>
    <property type="gene ID" value="LOC100167672"/>
</dbReference>
<feature type="region of interest" description="Disordered" evidence="14">
    <location>
        <begin position="3125"/>
        <end position="3183"/>
    </location>
</feature>
<keyword evidence="5 16" id="KW-0732">Signal</keyword>
<keyword evidence="10 15" id="KW-0472">Membrane</keyword>
<evidence type="ECO:0000313" key="18">
    <source>
        <dbReference type="EnsemblMetazoa" id="XP_003241675.1"/>
    </source>
</evidence>
<dbReference type="FunFam" id="2.60.40.60:FF:000226">
    <property type="entry name" value="Dachsous, isoform B"/>
    <property type="match status" value="1"/>
</dbReference>
<evidence type="ECO:0000256" key="3">
    <source>
        <dbReference type="ARBA" id="ARBA00022536"/>
    </source>
</evidence>
<dbReference type="PANTHER" id="PTHR24026">
    <property type="entry name" value="FAT ATYPICAL CADHERIN-RELATED"/>
    <property type="match status" value="1"/>
</dbReference>
<feature type="domain" description="Cadherin" evidence="17">
    <location>
        <begin position="1931"/>
        <end position="2036"/>
    </location>
</feature>
<dbReference type="GO" id="GO:0007156">
    <property type="term" value="P:homophilic cell adhesion via plasma membrane adhesion molecules"/>
    <property type="evidence" value="ECO:0007669"/>
    <property type="project" value="InterPro"/>
</dbReference>
<feature type="domain" description="Cadherin" evidence="17">
    <location>
        <begin position="2793"/>
        <end position="2884"/>
    </location>
</feature>
<feature type="region of interest" description="Disordered" evidence="14">
    <location>
        <begin position="2990"/>
        <end position="3033"/>
    </location>
</feature>
<dbReference type="GO" id="GO:0001736">
    <property type="term" value="P:establishment of planar polarity"/>
    <property type="evidence" value="ECO:0007669"/>
    <property type="project" value="UniProtKB-ARBA"/>
</dbReference>
<dbReference type="Gene3D" id="2.60.40.60">
    <property type="entry name" value="Cadherins"/>
    <property type="match status" value="27"/>
</dbReference>
<feature type="domain" description="Cadherin" evidence="17">
    <location>
        <begin position="446"/>
        <end position="550"/>
    </location>
</feature>
<dbReference type="FunFam" id="2.60.40.60:FF:000116">
    <property type="entry name" value="Dachsous cadherin-related 2"/>
    <property type="match status" value="1"/>
</dbReference>
<comment type="subcellular location">
    <subcellularLocation>
        <location evidence="1">Cell membrane</location>
        <topology evidence="1">Single-pass type I membrane protein</topology>
    </subcellularLocation>
</comment>
<feature type="compositionally biased region" description="Low complexity" evidence="14">
    <location>
        <begin position="3334"/>
        <end position="3349"/>
    </location>
</feature>
<evidence type="ECO:0000256" key="7">
    <source>
        <dbReference type="ARBA" id="ARBA00022837"/>
    </source>
</evidence>
<feature type="domain" description="Cadherin" evidence="17">
    <location>
        <begin position="2671"/>
        <end position="2780"/>
    </location>
</feature>
<evidence type="ECO:0000256" key="13">
    <source>
        <dbReference type="PROSITE-ProRule" id="PRU00043"/>
    </source>
</evidence>
<evidence type="ECO:0000256" key="4">
    <source>
        <dbReference type="ARBA" id="ARBA00022692"/>
    </source>
</evidence>
<dbReference type="SUPFAM" id="SSF49313">
    <property type="entry name" value="Cadherin-like"/>
    <property type="match status" value="27"/>
</dbReference>
<dbReference type="GO" id="GO:0048731">
    <property type="term" value="P:system development"/>
    <property type="evidence" value="ECO:0007669"/>
    <property type="project" value="UniProtKB-ARBA"/>
</dbReference>
<feature type="compositionally biased region" description="Low complexity" evidence="14">
    <location>
        <begin position="2999"/>
        <end position="3026"/>
    </location>
</feature>
<keyword evidence="4 15" id="KW-0812">Transmembrane</keyword>
<feature type="domain" description="Cadherin" evidence="17">
    <location>
        <begin position="2562"/>
        <end position="2670"/>
    </location>
</feature>
<dbReference type="FunFam" id="2.60.40.60:FF:000081">
    <property type="entry name" value="protocadherin Fat 4"/>
    <property type="match status" value="2"/>
</dbReference>
<feature type="domain" description="Cadherin" evidence="17">
    <location>
        <begin position="2463"/>
        <end position="2559"/>
    </location>
</feature>
<feature type="compositionally biased region" description="Basic residues" evidence="14">
    <location>
        <begin position="3298"/>
        <end position="3311"/>
    </location>
</feature>
<reference evidence="18" key="2">
    <citation type="submission" date="2022-06" db="UniProtKB">
        <authorList>
            <consortium name="EnsemblMetazoa"/>
        </authorList>
    </citation>
    <scope>IDENTIFICATION</scope>
</reference>
<evidence type="ECO:0000256" key="11">
    <source>
        <dbReference type="ARBA" id="ARBA00023157"/>
    </source>
</evidence>
<feature type="compositionally biased region" description="Low complexity" evidence="14">
    <location>
        <begin position="3248"/>
        <end position="3268"/>
    </location>
</feature>
<dbReference type="GO" id="GO:0008104">
    <property type="term" value="P:intracellular protein localization"/>
    <property type="evidence" value="ECO:0007669"/>
    <property type="project" value="UniProtKB-ARBA"/>
</dbReference>
<dbReference type="Gene3D" id="4.10.900.10">
    <property type="entry name" value="TCF3-CBD (Catenin binding domain)"/>
    <property type="match status" value="1"/>
</dbReference>
<dbReference type="OrthoDB" id="6252479at2759"/>
<feature type="compositionally biased region" description="Polar residues" evidence="14">
    <location>
        <begin position="3287"/>
        <end position="3297"/>
    </location>
</feature>
<dbReference type="FunFam" id="2.60.40.60:FF:000353">
    <property type="entry name" value="Dachsous, isoform B"/>
    <property type="match status" value="1"/>
</dbReference>
<dbReference type="FunFam" id="2.60.40.60:FF:000140">
    <property type="entry name" value="Dachsous cadherin-related 1"/>
    <property type="match status" value="1"/>
</dbReference>
<dbReference type="InterPro" id="IPR015919">
    <property type="entry name" value="Cadherin-like_sf"/>
</dbReference>
<feature type="domain" description="Cadherin" evidence="17">
    <location>
        <begin position="761"/>
        <end position="867"/>
    </location>
</feature>
<feature type="domain" description="Cadherin" evidence="17">
    <location>
        <begin position="1080"/>
        <end position="1184"/>
    </location>
</feature>
<feature type="domain" description="Cadherin" evidence="17">
    <location>
        <begin position="1186"/>
        <end position="1293"/>
    </location>
</feature>
<feature type="region of interest" description="Disordered" evidence="14">
    <location>
        <begin position="3228"/>
        <end position="3383"/>
    </location>
</feature>
<keyword evidence="19" id="KW-1185">Reference proteome</keyword>
<dbReference type="SMART" id="SM00112">
    <property type="entry name" value="CA"/>
    <property type="match status" value="27"/>
</dbReference>
<evidence type="ECO:0000256" key="2">
    <source>
        <dbReference type="ARBA" id="ARBA00022475"/>
    </source>
</evidence>
<feature type="domain" description="Cadherin" evidence="17">
    <location>
        <begin position="347"/>
        <end position="445"/>
    </location>
</feature>
<dbReference type="FunFam" id="2.60.40.60:FF:000092">
    <property type="entry name" value="Protocadherin 8"/>
    <property type="match status" value="1"/>
</dbReference>
<feature type="domain" description="Cadherin" evidence="17">
    <location>
        <begin position="1294"/>
        <end position="1404"/>
    </location>
</feature>
<feature type="compositionally biased region" description="Gly residues" evidence="14">
    <location>
        <begin position="3145"/>
        <end position="3161"/>
    </location>
</feature>
<evidence type="ECO:0000256" key="8">
    <source>
        <dbReference type="ARBA" id="ARBA00022889"/>
    </source>
</evidence>
<keyword evidence="2" id="KW-1003">Cell membrane</keyword>
<feature type="signal peptide" evidence="16">
    <location>
        <begin position="1"/>
        <end position="18"/>
    </location>
</feature>
<dbReference type="PROSITE" id="PS00232">
    <property type="entry name" value="CADHERIN_1"/>
    <property type="match status" value="15"/>
</dbReference>
<keyword evidence="6" id="KW-0677">Repeat</keyword>
<feature type="domain" description="Cadherin" evidence="17">
    <location>
        <begin position="2254"/>
        <end position="2356"/>
    </location>
</feature>
<evidence type="ECO:0000259" key="17">
    <source>
        <dbReference type="PROSITE" id="PS50268"/>
    </source>
</evidence>
<sequence>MGLPRWLCLLAAVAVVAGEHERHLDVSESAPVGTRIGFIGDGSKDSGPPYLIVPVPGSAVDTDLIAEQNTGEIRTRVPLDRETRASYTLVAIPLSGENVRVVVRVIDENDNAPTFPSPSMHVEFPENTPRDTKRTLNPARDLDLGPYNTQRYAIVSGNVNNAFRLSSHREKDDVLYLDLQINGYLDRETTAAYLLVIEAYDGGLPPLKGAMTVNVTVLDVNDNQPAFNQSRYYATVPENATVSTSILQVHATDVDDGDNGVVEYSISRRQSDKEGYFTVDRQTGVISVNRPLDYETREVHELVVVAKDRGDQPLETTAFVTVRVADVNDNQPDINVIFLSDDATPKISERAQPGEFVARISVHDPDSKQEYSNVNVTLQGGDGHFGLTTQDNIIYLVIVALPLDRESRPNYTLSVIATDAGSPPLHASKTFHLLVTDVNDNRPVFAAPEYWASVSETAEPGTSVARVLATDEDEGDNAALTYKMRDPPPLWFQVDPLTGVVATRDRMDCERDPEPTFVVLAIDNGRPQQLTGTTTVHVTIHDLNDNEPIFDQSFYNVDVSEDRAVGSCVLKVSASDPDCGVNSMVNFTLSESSGPFSIKSATGEICLAKQLDYETRRLYEFPVVATDRGGLSTSAVVKVDVQDVNDNWPVFSPSEYNVSIVWSPTEQGPIVTVRAKDADSGSFGVVSYYMISAKGPDSEDSETSFRLDGNTGEIWAAQLRSGVYRLLVAARDGSGYEAAQVARVRIAVLAADLSKPYAVFVKSQYSFTVPEDAPVGTAVGTVSVSPNQSGLDDSESLRYAIHSDEANGYFAIDPVKGVIKTTAVLDHESFESVLLNVKAYSATNKYYGAHTQVNIIIEDKNDNSPHFDSSSVRIAVPENVATGSPIYTAHATDPDSGANGQVHYELIASTQEPSYFQVDHNRGTISLIHGLDYETVHRLTVTVIARDSGVPSLSDNMTLVVDVQDINDNPPVFERPHYAATVLESLAVNSQIVQVTALDGDSGNNARVTYRISSGDGGGSLDVHPGTGWVYVKSPLDRETQDTYELTVVAADNGSPGPLAATVVVVVTVADVNDNDPEFDQEHYEFHVEENRPAGTAFGAVSATDRDAGDNALIRYSLIPSNSSFNINLYSGELSTKEPLDRESRVWHEVIVEARDQDGGVRGRSKRVKVKVAVTDVNDNAPVIVDPQQDVVAVREQQPPGVEVVTVKATDPDQGNNATLTYSILKGRDSDGNGEFFIDRITGVIRTKVSLDHEEKSMYRLSVAATDNGHPPKQTIRMLRVEVLDLNDNRPTFTSSSLVFQVKEDAVVGSIAGRIACSEGAGAASAGRGQVKYTLRHSDVSQQVFDLDRSTGALIVAGRVDRETKAAYEMEVHALDTGASTNPQSSSVSVRVEVLDVNDNAPRWPDDPVVVTVSEDAAVGSVVYNFTASDADADANAELRYTVVQRHPRQNRGHEAAFSLDPLTGMLTVVEPLDYETTREYVIIVRATDQAVNVTERLYADVTARVVVQDVNDNGPRIVSPTFRRMYADGSARPGDWLCDVVAVDLDAGDNGRTVYTITGGNEQGTFSIGYDTGALILARVPDTGRKHSLNVTVADRGTPARYAYTTLEVAFTTSAEQSVQFAQKLYTANVSEDALVGSFVAKVTANSNSNRISYSIPEGVADNCFRVDKDRGLVTLQNRIDRERTSRYVLPVYATDEVKSSTDVVSLEVNVLDVNDHSPRFKHDSCHTLMVPENQEPSVIRTVSAIDPDWGSHGQVVYSIIGGNGGNKFHLDPKTGELTAKTLDREVQSKYQLQIAGQNRGSTTAGHCNLTVLVDDENDNDPNFEQSKYEAVLLEDVPPGTKVLTAKAHDADVGVNAKITYSLSNQTENVFQIDNKTGIITTVENLDRERQPNYWLQVVARDGGKYNPRSSTTLVYVKVLDVNDNVPVFTKYPFTAEIPSHVQPGMDIVRVSTVDKDEGSNADVLYSFKENQEATNRFRINPNTGVVTASSSLAADNGQVFHLEVTATDKGNPPQSSSGLLEIKIGDNFDRIPVMRFKNSTYHVTIPENLEQHKEVLEISAYRSDGRKQKVFYKLAPVNNENGLFYIDEETGVIRVGRSEGLDYETYKAGVHLVAIAQTDAPASVFMWGYADVRIHLSDQNDNSPVFTQKEYTATVAEGNSKGAFVVRVAAVDLDDNENSRLSYHLVDGNHDNAFVIDPTDSGIVKTNIVLDSEIRDTYKLTVIATDEGTPQMTGMATIRVIVIDINDNRPSFPPRAAINVKEGLEVGSMITTVVANDVDTFPTLTYSWAPSVGPVDRKLFALDRYSGRVSLIGSLDYEQTRTYRLTVVVSDSEHTASTELTVVVTDDNDNSPVFDRPYYTFTMIENVYGESSMQVLAKDLDSGLNGQIKYGLVYDLNGFRIDQQTGVITANRLKFDQKFLQKGFVDLLVSATDLGTPPLSTVVAVRANIQNTVHSNTVKFAQNEFRISVREDIVLGESFLKLLPSYSADSSAQFKIIEGDDEKNFDLVSPTGELFVKKHLDRETRDIYSLKVTDSVNSSYVFVHVIVDDANDNAPQFTVNEQQSLLSLPENTPVGHSIVRMTASDSDTPPNSDVSYEITSGNSKNYFDIDRNTGDVFVKSVLDCDLDVSEHNLVVKAQDGAKSPDRQLATVKLLKIRLEDVNDNTPRFPVSEYLEFVGENEPIGALVFTAKATDADRGLYGQLNYSIASSASYSGADDSWKMFKIDALSGLVTTNTVFDYEARSKYTFTIIASDAGDKNTKVRVKIEIEGKDEFAPQFIERTFKFMVNTVDLPVGYVIGHVSATDRDKGPEGRVVYHLTTQNAYFKVNRTTGAIIVKKKIDGNFDAAQDISLVVTASSGKQGSLTNVSVVEISFDPLSQPGLNLASSSSSGSGVVSGSNGQNVGGASGGSPVDWIIGILSVVLLIVLLLGGIMFYFHLKNKQHRNINKPELSGHQRTDNTYVDPGAFDTIPIRGVGGQQVVGQFAPPKYDEIPTYRNNSSTTNSGAATTSDLSGSEKSGSSGRGSAEDDVEDEEIRMINERQNADELSEVTAARNTQEYLARLGIVDTQTVVQQVPPHLPEENRRLSSSRRHRRPMENIDMYDEDEATDGDITNMIYAKLSDVGSERGGGGPGTGVVGEDDGGGGGGAGGGGSGGGGKSSNGTVYSGSKVPPPQPSMVGSLSSIVHSEEELTGSYNWDYLLDWGPQYQPLAHVFNEIARLKDDANSVKSSNSGAASTSGGSGGGVKNPSSSKKSNVPNQQQQHMQQKSAPPPPPPLLTNMAPRALSSSRQSGASQQHHHHHHHHNHHHQAVPPPMLLVPRSPISHETNPGFSQSVAMSPSFSPSLSPLANRSPSISPLHSAASTSARQRHHQASAEAELRL</sequence>
<dbReference type="FunFam" id="2.60.40.60:FF:000033">
    <property type="entry name" value="FAT atypical cadherin 1"/>
    <property type="match status" value="1"/>
</dbReference>
<dbReference type="InterPro" id="IPR002126">
    <property type="entry name" value="Cadherin-like_dom"/>
</dbReference>
<dbReference type="Proteomes" id="UP000007819">
    <property type="component" value="Chromosome A1"/>
</dbReference>
<feature type="region of interest" description="Disordered" evidence="14">
    <location>
        <begin position="114"/>
        <end position="142"/>
    </location>
</feature>
<feature type="compositionally biased region" description="Low complexity" evidence="14">
    <location>
        <begin position="3228"/>
        <end position="3240"/>
    </location>
</feature>
<dbReference type="FunFam" id="2.60.40.60:FF:000102">
    <property type="entry name" value="Dachsous cadherin-related 1b"/>
    <property type="match status" value="1"/>
</dbReference>
<dbReference type="FunFam" id="2.60.40.60:FF:000020">
    <property type="entry name" value="Dachsous cadherin-related 1b"/>
    <property type="match status" value="6"/>
</dbReference>
<evidence type="ECO:0000256" key="12">
    <source>
        <dbReference type="ARBA" id="ARBA00023180"/>
    </source>
</evidence>
<dbReference type="GeneID" id="100167672"/>
<dbReference type="KEGG" id="api:100167672"/>
<feature type="domain" description="Cadherin" evidence="17">
    <location>
        <begin position="1826"/>
        <end position="1930"/>
    </location>
</feature>
<feature type="domain" description="Cadherin" evidence="17">
    <location>
        <begin position="1541"/>
        <end position="1622"/>
    </location>
</feature>
<feature type="compositionally biased region" description="Polar residues" evidence="14">
    <location>
        <begin position="3351"/>
        <end position="3368"/>
    </location>
</feature>
<keyword evidence="3" id="KW-0245">EGF-like domain</keyword>
<evidence type="ECO:0000313" key="19">
    <source>
        <dbReference type="Proteomes" id="UP000007819"/>
    </source>
</evidence>
<evidence type="ECO:0000256" key="15">
    <source>
        <dbReference type="SAM" id="Phobius"/>
    </source>
</evidence>
<dbReference type="FunFam" id="2.60.40.60:FF:000058">
    <property type="entry name" value="FAT atypical cadherin 3"/>
    <property type="match status" value="1"/>
</dbReference>
<organism evidence="18 19">
    <name type="scientific">Acyrthosiphon pisum</name>
    <name type="common">Pea aphid</name>
    <dbReference type="NCBI Taxonomy" id="7029"/>
    <lineage>
        <taxon>Eukaryota</taxon>
        <taxon>Metazoa</taxon>
        <taxon>Ecdysozoa</taxon>
        <taxon>Arthropoda</taxon>
        <taxon>Hexapoda</taxon>
        <taxon>Insecta</taxon>
        <taxon>Pterygota</taxon>
        <taxon>Neoptera</taxon>
        <taxon>Paraneoptera</taxon>
        <taxon>Hemiptera</taxon>
        <taxon>Sternorrhyncha</taxon>
        <taxon>Aphidomorpha</taxon>
        <taxon>Aphidoidea</taxon>
        <taxon>Aphididae</taxon>
        <taxon>Macrosiphini</taxon>
        <taxon>Acyrthosiphon</taxon>
    </lineage>
</organism>
<feature type="domain" description="Cadherin" evidence="17">
    <location>
        <begin position="2357"/>
        <end position="2462"/>
    </location>
</feature>
<dbReference type="Pfam" id="PF00028">
    <property type="entry name" value="Cadherin"/>
    <property type="match status" value="24"/>
</dbReference>
<dbReference type="CTD" id="109661"/>
<feature type="domain" description="Cadherin" evidence="17">
    <location>
        <begin position="2149"/>
        <end position="2254"/>
    </location>
</feature>
<keyword evidence="7 13" id="KW-0106">Calcium</keyword>
<evidence type="ECO:0000256" key="6">
    <source>
        <dbReference type="ARBA" id="ARBA00022737"/>
    </source>
</evidence>
<dbReference type="RefSeq" id="XP_003241675.1">
    <property type="nucleotide sequence ID" value="XM_003241627.3"/>
</dbReference>
<keyword evidence="8" id="KW-0130">Cell adhesion</keyword>
<feature type="transmembrane region" description="Helical" evidence="15">
    <location>
        <begin position="2916"/>
        <end position="2940"/>
    </location>
</feature>
<reference evidence="19" key="1">
    <citation type="submission" date="2010-06" db="EMBL/GenBank/DDBJ databases">
        <authorList>
            <person name="Jiang H."/>
            <person name="Abraham K."/>
            <person name="Ali S."/>
            <person name="Alsbrooks S.L."/>
            <person name="Anim B.N."/>
            <person name="Anosike U.S."/>
            <person name="Attaway T."/>
            <person name="Bandaranaike D.P."/>
            <person name="Battles P.K."/>
            <person name="Bell S.N."/>
            <person name="Bell A.V."/>
            <person name="Beltran B."/>
            <person name="Bickham C."/>
            <person name="Bustamante Y."/>
            <person name="Caleb T."/>
            <person name="Canada A."/>
            <person name="Cardenas V."/>
            <person name="Carter K."/>
            <person name="Chacko J."/>
            <person name="Chandrabose M.N."/>
            <person name="Chavez D."/>
            <person name="Chavez A."/>
            <person name="Chen L."/>
            <person name="Chu H.-S."/>
            <person name="Claassen K.J."/>
            <person name="Cockrell R."/>
            <person name="Collins M."/>
            <person name="Cooper J.A."/>
            <person name="Cree A."/>
            <person name="Curry S.M."/>
            <person name="Da Y."/>
            <person name="Dao M.D."/>
            <person name="Das B."/>
            <person name="Davila M.-L."/>
            <person name="Davy-Carroll L."/>
            <person name="Denson S."/>
            <person name="Dinh H."/>
            <person name="Ebong V.E."/>
            <person name="Edwards J.R."/>
            <person name="Egan A."/>
            <person name="El-Daye J."/>
            <person name="Escobedo L."/>
            <person name="Fernandez S."/>
            <person name="Fernando P.R."/>
            <person name="Flagg N."/>
            <person name="Forbes L.D."/>
            <person name="Fowler R.G."/>
            <person name="Fu Q."/>
            <person name="Gabisi R.A."/>
            <person name="Ganer J."/>
            <person name="Garbino Pronczuk A."/>
            <person name="Garcia R.M."/>
            <person name="Garner T."/>
            <person name="Garrett T.E."/>
            <person name="Gonzalez D.A."/>
            <person name="Hamid H."/>
            <person name="Hawkins E.S."/>
            <person name="Hirani K."/>
            <person name="Hogues M.E."/>
            <person name="Hollins B."/>
            <person name="Hsiao C.-H."/>
            <person name="Jabil R."/>
            <person name="James M.L."/>
            <person name="Jhangiani S.N."/>
            <person name="Johnson B."/>
            <person name="Johnson Q."/>
            <person name="Joshi V."/>
            <person name="Kalu J.B."/>
            <person name="Kam C."/>
            <person name="Kashfia A."/>
            <person name="Keebler J."/>
            <person name="Kisamo H."/>
            <person name="Kovar C.L."/>
            <person name="Lago L.A."/>
            <person name="Lai C.-Y."/>
            <person name="Laidlaw J."/>
            <person name="Lara F."/>
            <person name="Le T.-K."/>
            <person name="Lee S.L."/>
            <person name="Legall F.H."/>
            <person name="Lemon S.J."/>
            <person name="Lewis L.R."/>
            <person name="Li B."/>
            <person name="Liu Y."/>
            <person name="Liu Y.-S."/>
            <person name="Lopez J."/>
            <person name="Lozado R.J."/>
            <person name="Lu J."/>
            <person name="Madu R.C."/>
            <person name="Maheshwari M."/>
            <person name="Maheshwari R."/>
            <person name="Malloy K."/>
            <person name="Martinez E."/>
            <person name="Mathew T."/>
            <person name="Mercado I.C."/>
            <person name="Mercado C."/>
            <person name="Meyer B."/>
            <person name="Montgomery K."/>
            <person name="Morgan M.B."/>
            <person name="Munidasa M."/>
            <person name="Nazareth L.V."/>
            <person name="Nelson J."/>
            <person name="Ng B.M."/>
            <person name="Nguyen N.B."/>
            <person name="Nguyen P.Q."/>
            <person name="Nguyen T."/>
            <person name="Obregon M."/>
            <person name="Okwuonu G.O."/>
            <person name="Onwere C.G."/>
            <person name="Orozco G."/>
            <person name="Parra A."/>
            <person name="Patel S."/>
            <person name="Patil S."/>
            <person name="Perez A."/>
            <person name="Perez Y."/>
            <person name="Pham C."/>
            <person name="Primus E.L."/>
            <person name="Pu L.-L."/>
            <person name="Puazo M."/>
            <person name="Qin X."/>
            <person name="Quiroz J.B."/>
            <person name="Reese J."/>
            <person name="Richards S."/>
            <person name="Rives C.M."/>
            <person name="Robberts R."/>
            <person name="Ruiz S.J."/>
            <person name="Ruiz M.J."/>
            <person name="Santibanez J."/>
            <person name="Schneider B.W."/>
            <person name="Sisson I."/>
            <person name="Smith M."/>
            <person name="Sodergren E."/>
            <person name="Song X.-Z."/>
            <person name="Song B.B."/>
            <person name="Summersgill H."/>
            <person name="Thelus R."/>
            <person name="Thornton R.D."/>
            <person name="Trejos Z.Y."/>
            <person name="Usmani K."/>
            <person name="Vattathil S."/>
            <person name="Villasana D."/>
            <person name="Walker D.L."/>
            <person name="Wang S."/>
            <person name="Wang K."/>
            <person name="White C.S."/>
            <person name="Williams A.C."/>
            <person name="Williamson J."/>
            <person name="Wilson K."/>
            <person name="Woghiren I.O."/>
            <person name="Woodworth J.R."/>
            <person name="Worley K.C."/>
            <person name="Wright R.A."/>
            <person name="Wu W."/>
            <person name="Young L."/>
            <person name="Zhang L."/>
            <person name="Zhang J."/>
            <person name="Zhu Y."/>
            <person name="Muzny D.M."/>
            <person name="Weinstock G."/>
            <person name="Gibbs R.A."/>
        </authorList>
    </citation>
    <scope>NUCLEOTIDE SEQUENCE [LARGE SCALE GENOMIC DNA]</scope>
    <source>
        <strain evidence="19">LSR1</strain>
    </source>
</reference>
<evidence type="ECO:0000256" key="16">
    <source>
        <dbReference type="SAM" id="SignalP"/>
    </source>
</evidence>
<feature type="domain" description="Cadherin" evidence="17">
    <location>
        <begin position="652"/>
        <end position="758"/>
    </location>
</feature>
<dbReference type="GO" id="GO:0005509">
    <property type="term" value="F:calcium ion binding"/>
    <property type="evidence" value="ECO:0007669"/>
    <property type="project" value="UniProtKB-UniRule"/>
</dbReference>
<evidence type="ECO:0000256" key="10">
    <source>
        <dbReference type="ARBA" id="ARBA00023136"/>
    </source>
</evidence>
<evidence type="ECO:0000256" key="9">
    <source>
        <dbReference type="ARBA" id="ARBA00022989"/>
    </source>
</evidence>
<dbReference type="PANTHER" id="PTHR24026:SF133">
    <property type="entry name" value="CADHERIN-RELATED FAMILY MEMBER 2"/>
    <property type="match status" value="1"/>
</dbReference>
<feature type="domain" description="Cadherin" evidence="17">
    <location>
        <begin position="974"/>
        <end position="1079"/>
    </location>
</feature>
<name>A0A8R2AD12_ACYPI</name>
<accession>A0A8R2AD12</accession>
<dbReference type="GO" id="GO:0005886">
    <property type="term" value="C:plasma membrane"/>
    <property type="evidence" value="ECO:0007669"/>
    <property type="project" value="UniProtKB-SubCell"/>
</dbReference>
<feature type="domain" description="Cadherin" evidence="17">
    <location>
        <begin position="228"/>
        <end position="334"/>
    </location>
</feature>
<evidence type="ECO:0000256" key="1">
    <source>
        <dbReference type="ARBA" id="ARBA00004251"/>
    </source>
</evidence>
<dbReference type="FunFam" id="2.60.40.60:FF:000007">
    <property type="entry name" value="Protocadherin alpha 2"/>
    <property type="match status" value="1"/>
</dbReference>
<evidence type="ECO:0000256" key="5">
    <source>
        <dbReference type="ARBA" id="ARBA00022729"/>
    </source>
</evidence>
<protein>
    <recommendedName>
        <fullName evidence="17">Cadherin domain-containing protein</fullName>
    </recommendedName>
</protein>
<feature type="domain" description="Cadherin" evidence="17">
    <location>
        <begin position="18"/>
        <end position="115"/>
    </location>
</feature>
<feature type="compositionally biased region" description="Gly residues" evidence="14">
    <location>
        <begin position="3128"/>
        <end position="3138"/>
    </location>
</feature>
<keyword evidence="9 15" id="KW-1133">Transmembrane helix</keyword>
<dbReference type="PRINTS" id="PR00205">
    <property type="entry name" value="CADHERIN"/>
</dbReference>
<dbReference type="GO" id="GO:0009887">
    <property type="term" value="P:animal organ morphogenesis"/>
    <property type="evidence" value="ECO:0007669"/>
    <property type="project" value="UniProtKB-ARBA"/>
</dbReference>
<dbReference type="InterPro" id="IPR027397">
    <property type="entry name" value="Catenin-bd_sf"/>
</dbReference>
<feature type="domain" description="Cadherin" evidence="17">
    <location>
        <begin position="2039"/>
        <end position="2148"/>
    </location>
</feature>
<dbReference type="GO" id="GO:0007163">
    <property type="term" value="P:establishment or maintenance of cell polarity"/>
    <property type="evidence" value="ECO:0007669"/>
    <property type="project" value="UniProtKB-ARBA"/>
</dbReference>
<feature type="domain" description="Cadherin" evidence="17">
    <location>
        <begin position="1724"/>
        <end position="1825"/>
    </location>
</feature>
<feature type="domain" description="Cadherin" evidence="17">
    <location>
        <begin position="551"/>
        <end position="651"/>
    </location>
</feature>
<feature type="domain" description="Cadherin" evidence="17">
    <location>
        <begin position="1405"/>
        <end position="1523"/>
    </location>
</feature>
<dbReference type="CDD" id="cd11304">
    <property type="entry name" value="Cadherin_repeat"/>
    <property type="match status" value="27"/>
</dbReference>
<dbReference type="InterPro" id="IPR020894">
    <property type="entry name" value="Cadherin_CS"/>
</dbReference>
<keyword evidence="12" id="KW-0325">Glycoprotein</keyword>
<proteinExistence type="predicted"/>
<feature type="domain" description="Cadherin" evidence="17">
    <location>
        <begin position="1623"/>
        <end position="1722"/>
    </location>
</feature>
<evidence type="ECO:0000256" key="14">
    <source>
        <dbReference type="SAM" id="MobiDB-lite"/>
    </source>
</evidence>
<feature type="chain" id="PRO_5035919807" description="Cadherin domain-containing protein" evidence="16">
    <location>
        <begin position="19"/>
        <end position="3383"/>
    </location>
</feature>
<keyword evidence="11" id="KW-1015">Disulfide bond</keyword>
<feature type="domain" description="Cadherin" evidence="17">
    <location>
        <begin position="116"/>
        <end position="227"/>
    </location>
</feature>
<dbReference type="PROSITE" id="PS50268">
    <property type="entry name" value="CADHERIN_2"/>
    <property type="match status" value="27"/>
</dbReference>